<dbReference type="RefSeq" id="WP_344773818.1">
    <property type="nucleotide sequence ID" value="NZ_BAABBX010000005.1"/>
</dbReference>
<proteinExistence type="predicted"/>
<dbReference type="PANTHER" id="PTHR12110:SF41">
    <property type="entry name" value="INOSOSE DEHYDRATASE"/>
    <property type="match status" value="1"/>
</dbReference>
<dbReference type="SUPFAM" id="SSF51658">
    <property type="entry name" value="Xylose isomerase-like"/>
    <property type="match status" value="1"/>
</dbReference>
<gene>
    <name evidence="3" type="ORF">GCM10022288_06770</name>
</gene>
<dbReference type="PANTHER" id="PTHR12110">
    <property type="entry name" value="HYDROXYPYRUVATE ISOMERASE"/>
    <property type="match status" value="1"/>
</dbReference>
<accession>A0ABP8AJS8</accession>
<dbReference type="InterPro" id="IPR013022">
    <property type="entry name" value="Xyl_isomerase-like_TIM-brl"/>
</dbReference>
<dbReference type="InterPro" id="IPR036237">
    <property type="entry name" value="Xyl_isomerase-like_sf"/>
</dbReference>
<dbReference type="EMBL" id="BAABBX010000005">
    <property type="protein sequence ID" value="GAA4185149.1"/>
    <property type="molecule type" value="Genomic_DNA"/>
</dbReference>
<name>A0ABP8AJS8_9MICO</name>
<dbReference type="Pfam" id="PF01261">
    <property type="entry name" value="AP_endonuc_2"/>
    <property type="match status" value="1"/>
</dbReference>
<dbReference type="InterPro" id="IPR050312">
    <property type="entry name" value="IolE/XylAMocC-like"/>
</dbReference>
<evidence type="ECO:0000313" key="4">
    <source>
        <dbReference type="Proteomes" id="UP001500213"/>
    </source>
</evidence>
<reference evidence="4" key="1">
    <citation type="journal article" date="2019" name="Int. J. Syst. Evol. Microbiol.">
        <title>The Global Catalogue of Microorganisms (GCM) 10K type strain sequencing project: providing services to taxonomists for standard genome sequencing and annotation.</title>
        <authorList>
            <consortium name="The Broad Institute Genomics Platform"/>
            <consortium name="The Broad Institute Genome Sequencing Center for Infectious Disease"/>
            <person name="Wu L."/>
            <person name="Ma J."/>
        </authorList>
    </citation>
    <scope>NUCLEOTIDE SEQUENCE [LARGE SCALE GENOMIC DNA]</scope>
    <source>
        <strain evidence="4">JCM 17593</strain>
    </source>
</reference>
<evidence type="ECO:0000313" key="3">
    <source>
        <dbReference type="EMBL" id="GAA4185149.1"/>
    </source>
</evidence>
<evidence type="ECO:0000256" key="1">
    <source>
        <dbReference type="ARBA" id="ARBA00023277"/>
    </source>
</evidence>
<sequence length="286" mass="31560">MRFSVFTASTPEWTPEEAARTLAEQGWDGVEWRITDQDDAATPGFWAGNRATWALTGLEESVPEILRITRDAGLEFSGIGGYAEAGDHVGVERLLAATAALDARRVRVTMPKLPVEDYRAAFEATRADLEWAVARAEAHDVQVLVELHHRTITSSASAALRLIDGLDPARVGVIHDIGNLVHEGHEDFRAAFQLLGEYLAHVHVKNVAWRATGEIGPGGRALWAAKWATLREGQADIDALFRELARIGYDGWVTLEDFSTALPLRERTADNLAYVREAWQRASRTA</sequence>
<dbReference type="Proteomes" id="UP001500213">
    <property type="component" value="Unassembled WGS sequence"/>
</dbReference>
<comment type="caution">
    <text evidence="3">The sequence shown here is derived from an EMBL/GenBank/DDBJ whole genome shotgun (WGS) entry which is preliminary data.</text>
</comment>
<dbReference type="Gene3D" id="3.20.20.150">
    <property type="entry name" value="Divalent-metal-dependent TIM barrel enzymes"/>
    <property type="match status" value="1"/>
</dbReference>
<protein>
    <recommendedName>
        <fullName evidence="2">Xylose isomerase-like TIM barrel domain-containing protein</fullName>
    </recommendedName>
</protein>
<organism evidence="3 4">
    <name type="scientific">Gryllotalpicola kribbensis</name>
    <dbReference type="NCBI Taxonomy" id="993084"/>
    <lineage>
        <taxon>Bacteria</taxon>
        <taxon>Bacillati</taxon>
        <taxon>Actinomycetota</taxon>
        <taxon>Actinomycetes</taxon>
        <taxon>Micrococcales</taxon>
        <taxon>Microbacteriaceae</taxon>
        <taxon>Gryllotalpicola</taxon>
    </lineage>
</organism>
<evidence type="ECO:0000259" key="2">
    <source>
        <dbReference type="Pfam" id="PF01261"/>
    </source>
</evidence>
<feature type="domain" description="Xylose isomerase-like TIM barrel" evidence="2">
    <location>
        <begin position="21"/>
        <end position="277"/>
    </location>
</feature>
<keyword evidence="1" id="KW-0119">Carbohydrate metabolism</keyword>
<keyword evidence="4" id="KW-1185">Reference proteome</keyword>